<dbReference type="Pfam" id="PF00708">
    <property type="entry name" value="Acylphosphatase"/>
    <property type="match status" value="1"/>
</dbReference>
<dbReference type="SUPFAM" id="SSF54975">
    <property type="entry name" value="Acylphosphatase/BLUF domain-like"/>
    <property type="match status" value="1"/>
</dbReference>
<evidence type="ECO:0000256" key="4">
    <source>
        <dbReference type="ARBA" id="ARBA00047645"/>
    </source>
</evidence>
<evidence type="ECO:0000256" key="3">
    <source>
        <dbReference type="ARBA" id="ARBA00015991"/>
    </source>
</evidence>
<feature type="active site" evidence="5">
    <location>
        <position position="18"/>
    </location>
</feature>
<evidence type="ECO:0000256" key="2">
    <source>
        <dbReference type="ARBA" id="ARBA00012150"/>
    </source>
</evidence>
<dbReference type="PROSITE" id="PS51160">
    <property type="entry name" value="ACYLPHOSPHATASE_3"/>
    <property type="match status" value="1"/>
</dbReference>
<evidence type="ECO:0000256" key="1">
    <source>
        <dbReference type="ARBA" id="ARBA00005614"/>
    </source>
</evidence>
<evidence type="ECO:0000313" key="9">
    <source>
        <dbReference type="EMBL" id="UUY02119.1"/>
    </source>
</evidence>
<accession>A0ABY5PBR1</accession>
<dbReference type="Gene3D" id="3.30.70.100">
    <property type="match status" value="1"/>
</dbReference>
<feature type="domain" description="Acylphosphatase-like" evidence="8">
    <location>
        <begin position="3"/>
        <end position="89"/>
    </location>
</feature>
<keyword evidence="5 6" id="KW-0378">Hydrolase</keyword>
<evidence type="ECO:0000256" key="7">
    <source>
        <dbReference type="RuleBase" id="RU004168"/>
    </source>
</evidence>
<dbReference type="InterPro" id="IPR001792">
    <property type="entry name" value="Acylphosphatase-like_dom"/>
</dbReference>
<dbReference type="InterPro" id="IPR020456">
    <property type="entry name" value="Acylphosphatase"/>
</dbReference>
<gene>
    <name evidence="9" type="ORF">LRS13_15500</name>
</gene>
<protein>
    <recommendedName>
        <fullName evidence="3 5">Acylphosphatase</fullName>
        <ecNumber evidence="2 5">3.6.1.7</ecNumber>
    </recommendedName>
</protein>
<comment type="similarity">
    <text evidence="1 7">Belongs to the acylphosphatase family.</text>
</comment>
<dbReference type="PRINTS" id="PR00112">
    <property type="entry name" value="ACYLPHPHTASE"/>
</dbReference>
<dbReference type="PANTHER" id="PTHR47268">
    <property type="entry name" value="ACYLPHOSPHATASE"/>
    <property type="match status" value="1"/>
</dbReference>
<comment type="catalytic activity">
    <reaction evidence="4 5 6">
        <text>an acyl phosphate + H2O = a carboxylate + phosphate + H(+)</text>
        <dbReference type="Rhea" id="RHEA:14965"/>
        <dbReference type="ChEBI" id="CHEBI:15377"/>
        <dbReference type="ChEBI" id="CHEBI:15378"/>
        <dbReference type="ChEBI" id="CHEBI:29067"/>
        <dbReference type="ChEBI" id="CHEBI:43474"/>
        <dbReference type="ChEBI" id="CHEBI:59918"/>
        <dbReference type="EC" id="3.6.1.7"/>
    </reaction>
</comment>
<dbReference type="EMBL" id="CP088295">
    <property type="protein sequence ID" value="UUY02119.1"/>
    <property type="molecule type" value="Genomic_DNA"/>
</dbReference>
<dbReference type="PROSITE" id="PS00150">
    <property type="entry name" value="ACYLPHOSPHATASE_1"/>
    <property type="match status" value="1"/>
</dbReference>
<evidence type="ECO:0000256" key="6">
    <source>
        <dbReference type="RuleBase" id="RU000553"/>
    </source>
</evidence>
<dbReference type="PANTHER" id="PTHR47268:SF4">
    <property type="entry name" value="ACYLPHOSPHATASE"/>
    <property type="match status" value="1"/>
</dbReference>
<dbReference type="InterPro" id="IPR036046">
    <property type="entry name" value="Acylphosphatase-like_dom_sf"/>
</dbReference>
<sequence length="89" mass="9712">MVARRVVVRGRVQGVWFRQSTLREAERLGVDGWVRNRADGTVEAWVQGDSAAVDVLVAWCGEGPSRAEVSAVDVEDVPADSSLRGFSVR</sequence>
<feature type="active site" evidence="5">
    <location>
        <position position="36"/>
    </location>
</feature>
<dbReference type="Proteomes" id="UP001058860">
    <property type="component" value="Chromosome"/>
</dbReference>
<dbReference type="PROSITE" id="PS00151">
    <property type="entry name" value="ACYLPHOSPHATASE_2"/>
    <property type="match status" value="1"/>
</dbReference>
<evidence type="ECO:0000256" key="5">
    <source>
        <dbReference type="PROSITE-ProRule" id="PRU00520"/>
    </source>
</evidence>
<keyword evidence="10" id="KW-1185">Reference proteome</keyword>
<evidence type="ECO:0000313" key="10">
    <source>
        <dbReference type="Proteomes" id="UP001058860"/>
    </source>
</evidence>
<evidence type="ECO:0000259" key="8">
    <source>
        <dbReference type="PROSITE" id="PS51160"/>
    </source>
</evidence>
<reference evidence="10" key="1">
    <citation type="submission" date="2021-11" db="EMBL/GenBank/DDBJ databases">
        <title>Cultivation dependent microbiological survey of springs from the worlds oldest radium mine currently devoted to the extraction of radon-saturated water.</title>
        <authorList>
            <person name="Kapinusova G."/>
            <person name="Smrhova T."/>
            <person name="Strejcek M."/>
            <person name="Suman J."/>
            <person name="Jani K."/>
            <person name="Pajer P."/>
            <person name="Uhlik O."/>
        </authorList>
    </citation>
    <scope>NUCLEOTIDE SEQUENCE [LARGE SCALE GENOMIC DNA]</scope>
    <source>
        <strain evidence="10">J379</strain>
    </source>
</reference>
<dbReference type="EC" id="3.6.1.7" evidence="2 5"/>
<name>A0ABY5PBR1_9ACTN</name>
<dbReference type="RefSeq" id="WP_353862652.1">
    <property type="nucleotide sequence ID" value="NZ_CP088295.1"/>
</dbReference>
<proteinExistence type="inferred from homology"/>
<dbReference type="InterPro" id="IPR017968">
    <property type="entry name" value="Acylphosphatase_CS"/>
</dbReference>
<organism evidence="9 10">
    <name type="scientific">Svornostia abyssi</name>
    <dbReference type="NCBI Taxonomy" id="2898438"/>
    <lineage>
        <taxon>Bacteria</taxon>
        <taxon>Bacillati</taxon>
        <taxon>Actinomycetota</taxon>
        <taxon>Thermoleophilia</taxon>
        <taxon>Solirubrobacterales</taxon>
        <taxon>Baekduiaceae</taxon>
        <taxon>Svornostia</taxon>
    </lineage>
</organism>